<dbReference type="InterPro" id="IPR012093">
    <property type="entry name" value="Pirin"/>
</dbReference>
<feature type="coiled-coil region" evidence="3">
    <location>
        <begin position="351"/>
        <end position="417"/>
    </location>
</feature>
<dbReference type="PANTHER" id="PTHR13903:SF8">
    <property type="entry name" value="PIRIN"/>
    <property type="match status" value="1"/>
</dbReference>
<keyword evidence="3" id="KW-0175">Coiled coil</keyword>
<protein>
    <recommendedName>
        <fullName evidence="9">Pirin N-terminal domain-containing protein</fullName>
    </recommendedName>
</protein>
<dbReference type="PANTHER" id="PTHR13903">
    <property type="entry name" value="PIRIN-RELATED"/>
    <property type="match status" value="1"/>
</dbReference>
<dbReference type="CDD" id="cd02247">
    <property type="entry name" value="cupin_pirin_C"/>
    <property type="match status" value="1"/>
</dbReference>
<dbReference type="EMBL" id="QUSY01000599">
    <property type="protein sequence ID" value="RHY28356.1"/>
    <property type="molecule type" value="Genomic_DNA"/>
</dbReference>
<feature type="compositionally biased region" description="Basic and acidic residues" evidence="4">
    <location>
        <begin position="537"/>
        <end position="554"/>
    </location>
</feature>
<evidence type="ECO:0000256" key="3">
    <source>
        <dbReference type="SAM" id="Coils"/>
    </source>
</evidence>
<gene>
    <name evidence="7" type="ORF">DYB32_006032</name>
</gene>
<keyword evidence="8" id="KW-1185">Reference proteome</keyword>
<dbReference type="Pfam" id="PF02678">
    <property type="entry name" value="Pirin"/>
    <property type="match status" value="1"/>
</dbReference>
<dbReference type="Pfam" id="PF05726">
    <property type="entry name" value="Pirin_C"/>
    <property type="match status" value="1"/>
</dbReference>
<evidence type="ECO:0000256" key="2">
    <source>
        <dbReference type="RuleBase" id="RU003457"/>
    </source>
</evidence>
<evidence type="ECO:0000259" key="5">
    <source>
        <dbReference type="Pfam" id="PF02678"/>
    </source>
</evidence>
<dbReference type="VEuPathDB" id="FungiDB:H310_06633"/>
<evidence type="ECO:0000256" key="1">
    <source>
        <dbReference type="ARBA" id="ARBA00008416"/>
    </source>
</evidence>
<organism evidence="7 8">
    <name type="scientific">Aphanomyces invadans</name>
    <dbReference type="NCBI Taxonomy" id="157072"/>
    <lineage>
        <taxon>Eukaryota</taxon>
        <taxon>Sar</taxon>
        <taxon>Stramenopiles</taxon>
        <taxon>Oomycota</taxon>
        <taxon>Saprolegniomycetes</taxon>
        <taxon>Saprolegniales</taxon>
        <taxon>Verrucalvaceae</taxon>
        <taxon>Aphanomyces</taxon>
    </lineage>
</organism>
<dbReference type="InterPro" id="IPR014710">
    <property type="entry name" value="RmlC-like_jellyroll"/>
</dbReference>
<proteinExistence type="inferred from homology"/>
<evidence type="ECO:0000313" key="7">
    <source>
        <dbReference type="EMBL" id="RHY28356.1"/>
    </source>
</evidence>
<evidence type="ECO:0000313" key="8">
    <source>
        <dbReference type="Proteomes" id="UP000285060"/>
    </source>
</evidence>
<reference evidence="7 8" key="1">
    <citation type="submission" date="2018-08" db="EMBL/GenBank/DDBJ databases">
        <title>Aphanomyces genome sequencing and annotation.</title>
        <authorList>
            <person name="Minardi D."/>
            <person name="Oidtmann B."/>
            <person name="Van Der Giezen M."/>
            <person name="Studholme D.J."/>
        </authorList>
    </citation>
    <scope>NUCLEOTIDE SEQUENCE [LARGE SCALE GENOMIC DNA]</scope>
    <source>
        <strain evidence="7 8">NJM0002</strain>
    </source>
</reference>
<sequence length="581" mass="64550">MTTTTSRRIAKSFVSAAQQEGVGATVRRSIGHPLLRRLDPFLMLDEFHVALPGGFPDHSHRGFETITYLLPHSPWKMLHEDFCGHKGELAPGVLQWMCPGRDIEHAEMPASCDAPAIGLQLWLNLPAHKKMIDPKYQEIPAASLPRVRQGNVEAIVIAGEAMGKQANVFTNVPISYVHFTLTGSSTHFHPIPTDHNSFVYVISGSGRIGGDSVEAHSVILLTADEGQHGITLETNGEELQCVVLSGEPIREPIEQYGPFVMTTRAELQQTVQDFQLGHNGFEQAKAWRSQIAQLAHMRWQKLVPEVAHVFAIQESALMNCMSILTTTISRQEEENKAKATAADIVQLRGDVKKAAEVATEFKKTIQRLEKMHERLLAELHELRQENAAKDAAVATLERQHEQHLIAYEQHLEELDRRFDYVSRIKAEQKEVARRLEMQERSYAELKFGMAMLSKSIGDDNGEVSSIVPLVPLVPVIGRTSPEHRSMKHIMSVAHMNSRRPTLATVAAFTAANQGTVVIDLNDEFDEPVIKAMSRKSSATEHDASERGSHTDRSDMTVMVDVTAAVIARQGSTLLNKSQPIP</sequence>
<dbReference type="SUPFAM" id="SSF51182">
    <property type="entry name" value="RmlC-like cupins"/>
    <property type="match status" value="1"/>
</dbReference>
<dbReference type="InterPro" id="IPR008778">
    <property type="entry name" value="Pirin_C_dom"/>
</dbReference>
<comment type="caution">
    <text evidence="7">The sequence shown here is derived from an EMBL/GenBank/DDBJ whole genome shotgun (WGS) entry which is preliminary data.</text>
</comment>
<accession>A0A3R6Y6Y8</accession>
<dbReference type="InterPro" id="IPR003829">
    <property type="entry name" value="Pirin_N_dom"/>
</dbReference>
<dbReference type="AlphaFoldDB" id="A0A3R6Y6Y8"/>
<evidence type="ECO:0000259" key="6">
    <source>
        <dbReference type="Pfam" id="PF05726"/>
    </source>
</evidence>
<feature type="domain" description="Pirin N-terminal" evidence="5">
    <location>
        <begin position="25"/>
        <end position="123"/>
    </location>
</feature>
<dbReference type="Proteomes" id="UP000285060">
    <property type="component" value="Unassembled WGS sequence"/>
</dbReference>
<name>A0A3R6Y6Y8_9STRA</name>
<dbReference type="InterPro" id="IPR011051">
    <property type="entry name" value="RmlC_Cupin_sf"/>
</dbReference>
<feature type="domain" description="Pirin C-terminal" evidence="6">
    <location>
        <begin position="176"/>
        <end position="279"/>
    </location>
</feature>
<evidence type="ECO:0008006" key="9">
    <source>
        <dbReference type="Google" id="ProtNLM"/>
    </source>
</evidence>
<dbReference type="CDD" id="cd02909">
    <property type="entry name" value="cupin_pirin_N"/>
    <property type="match status" value="1"/>
</dbReference>
<dbReference type="Gene3D" id="2.60.120.10">
    <property type="entry name" value="Jelly Rolls"/>
    <property type="match status" value="2"/>
</dbReference>
<feature type="region of interest" description="Disordered" evidence="4">
    <location>
        <begin position="533"/>
        <end position="555"/>
    </location>
</feature>
<evidence type="ECO:0000256" key="4">
    <source>
        <dbReference type="SAM" id="MobiDB-lite"/>
    </source>
</evidence>
<comment type="similarity">
    <text evidence="1 2">Belongs to the pirin family.</text>
</comment>